<evidence type="ECO:0000313" key="3">
    <source>
        <dbReference type="Proteomes" id="UP000430670"/>
    </source>
</evidence>
<dbReference type="EMBL" id="WNKU01000049">
    <property type="protein sequence ID" value="MTV50968.1"/>
    <property type="molecule type" value="Genomic_DNA"/>
</dbReference>
<keyword evidence="1" id="KW-0472">Membrane</keyword>
<reference evidence="2 3" key="1">
    <citation type="submission" date="2019-11" db="EMBL/GenBank/DDBJ databases">
        <title>Whole-genome sequence of a the green, strictly anaerobic photosynthetic bacterium Heliobacillus mobilis DSM 6151.</title>
        <authorList>
            <person name="Kyndt J.A."/>
            <person name="Meyer T.E."/>
        </authorList>
    </citation>
    <scope>NUCLEOTIDE SEQUENCE [LARGE SCALE GENOMIC DNA]</scope>
    <source>
        <strain evidence="2 3">DSM 6151</strain>
    </source>
</reference>
<evidence type="ECO:0000313" key="2">
    <source>
        <dbReference type="EMBL" id="MTV50968.1"/>
    </source>
</evidence>
<name>A0A6I3SPL0_HELMO</name>
<accession>A0A6I3SPL0</accession>
<dbReference type="OrthoDB" id="9836093at2"/>
<dbReference type="Proteomes" id="UP000430670">
    <property type="component" value="Unassembled WGS sequence"/>
</dbReference>
<gene>
    <name evidence="2" type="ORF">GJ688_18795</name>
</gene>
<proteinExistence type="predicted"/>
<protein>
    <recommendedName>
        <fullName evidence="4">LITAF domain-containing protein</fullName>
    </recommendedName>
</protein>
<evidence type="ECO:0000256" key="1">
    <source>
        <dbReference type="SAM" id="Phobius"/>
    </source>
</evidence>
<keyword evidence="1" id="KW-0812">Transmembrane</keyword>
<sequence>MEINFALSKEYQDFILRNERPWELTWVPCPRCGSKRVIFKAKSEGIMFVLKYILWFVLILASGILPGLIYYVWYFRVNPFLTRDFLCRDCRLQWTKENMMPS</sequence>
<organism evidence="2 3">
    <name type="scientific">Heliobacterium mobile</name>
    <name type="common">Heliobacillus mobilis</name>
    <dbReference type="NCBI Taxonomy" id="28064"/>
    <lineage>
        <taxon>Bacteria</taxon>
        <taxon>Bacillati</taxon>
        <taxon>Bacillota</taxon>
        <taxon>Clostridia</taxon>
        <taxon>Eubacteriales</taxon>
        <taxon>Heliobacteriaceae</taxon>
        <taxon>Heliobacterium</taxon>
    </lineage>
</organism>
<feature type="transmembrane region" description="Helical" evidence="1">
    <location>
        <begin position="52"/>
        <end position="73"/>
    </location>
</feature>
<evidence type="ECO:0008006" key="4">
    <source>
        <dbReference type="Google" id="ProtNLM"/>
    </source>
</evidence>
<dbReference type="RefSeq" id="WP_155478050.1">
    <property type="nucleotide sequence ID" value="NZ_WNKU01000049.1"/>
</dbReference>
<keyword evidence="3" id="KW-1185">Reference proteome</keyword>
<keyword evidence="1" id="KW-1133">Transmembrane helix</keyword>
<dbReference type="AlphaFoldDB" id="A0A6I3SPL0"/>
<comment type="caution">
    <text evidence="2">The sequence shown here is derived from an EMBL/GenBank/DDBJ whole genome shotgun (WGS) entry which is preliminary data.</text>
</comment>